<evidence type="ECO:0000256" key="1">
    <source>
        <dbReference type="SAM" id="MobiDB-lite"/>
    </source>
</evidence>
<feature type="transmembrane region" description="Helical" evidence="2">
    <location>
        <begin position="126"/>
        <end position="149"/>
    </location>
</feature>
<evidence type="ECO:0000313" key="4">
    <source>
        <dbReference type="Proteomes" id="UP000235965"/>
    </source>
</evidence>
<evidence type="ECO:0000256" key="2">
    <source>
        <dbReference type="SAM" id="Phobius"/>
    </source>
</evidence>
<gene>
    <name evidence="3" type="ORF">B7P43_G08444</name>
</gene>
<name>A0A2J7PZL3_9NEOP</name>
<feature type="transmembrane region" description="Helical" evidence="2">
    <location>
        <begin position="7"/>
        <end position="26"/>
    </location>
</feature>
<accession>A0A2J7PZL3</accession>
<dbReference type="EMBL" id="NEVH01020333">
    <property type="protein sequence ID" value="PNF21778.1"/>
    <property type="molecule type" value="Genomic_DNA"/>
</dbReference>
<dbReference type="Proteomes" id="UP000235965">
    <property type="component" value="Unassembled WGS sequence"/>
</dbReference>
<organism evidence="3 4">
    <name type="scientific">Cryptotermes secundus</name>
    <dbReference type="NCBI Taxonomy" id="105785"/>
    <lineage>
        <taxon>Eukaryota</taxon>
        <taxon>Metazoa</taxon>
        <taxon>Ecdysozoa</taxon>
        <taxon>Arthropoda</taxon>
        <taxon>Hexapoda</taxon>
        <taxon>Insecta</taxon>
        <taxon>Pterygota</taxon>
        <taxon>Neoptera</taxon>
        <taxon>Polyneoptera</taxon>
        <taxon>Dictyoptera</taxon>
        <taxon>Blattodea</taxon>
        <taxon>Blattoidea</taxon>
        <taxon>Termitoidae</taxon>
        <taxon>Kalotermitidae</taxon>
        <taxon>Cryptotermitinae</taxon>
        <taxon>Cryptotermes</taxon>
    </lineage>
</organism>
<comment type="caution">
    <text evidence="3">The sequence shown here is derived from an EMBL/GenBank/DDBJ whole genome shotgun (WGS) entry which is preliminary data.</text>
</comment>
<dbReference type="STRING" id="105785.A0A2J7PZL3"/>
<keyword evidence="4" id="KW-1185">Reference proteome</keyword>
<keyword evidence="2" id="KW-0812">Transmembrane</keyword>
<proteinExistence type="predicted"/>
<protein>
    <submittedName>
        <fullName evidence="3">Uncharacterized protein</fullName>
    </submittedName>
</protein>
<sequence>MMENYKTTARLVAASDIIFTMFVFIMEVSHGTNYVKQGTYFRLLGIELKEMFINNPDLGEFRRDIILFCIFYTLMEFIVSALLFFGLDVRRIWCAVPWMLCKSVVIIGQVYGRINYFIHEEKVRPIIIITSFIVFVMLLGQLAAVLYAIREMLKQRRRSQIMEGRDTSQDKFIDVRRYEKASEVVQRDEEESEIVQRARESSKVVEGAEDKSRICQETKEEFQVVQGAEEASEIPQGMEEASKVAQVSGEPSEDGRGAEGSTDVARGAEESNEVARGAEGSPEVARGAEGSPEVARVAEGSTEVARGTEGSPEVARGTEESSKVAQGAEEPAEVA</sequence>
<feature type="transmembrane region" description="Helical" evidence="2">
    <location>
        <begin position="92"/>
        <end position="114"/>
    </location>
</feature>
<keyword evidence="2" id="KW-1133">Transmembrane helix</keyword>
<evidence type="ECO:0000313" key="3">
    <source>
        <dbReference type="EMBL" id="PNF21778.1"/>
    </source>
</evidence>
<keyword evidence="2" id="KW-0472">Membrane</keyword>
<feature type="transmembrane region" description="Helical" evidence="2">
    <location>
        <begin position="65"/>
        <end position="85"/>
    </location>
</feature>
<dbReference type="InParanoid" id="A0A2J7PZL3"/>
<feature type="region of interest" description="Disordered" evidence="1">
    <location>
        <begin position="224"/>
        <end position="335"/>
    </location>
</feature>
<dbReference type="OrthoDB" id="8068875at2759"/>
<dbReference type="AlphaFoldDB" id="A0A2J7PZL3"/>
<reference evidence="3 4" key="1">
    <citation type="submission" date="2017-12" db="EMBL/GenBank/DDBJ databases">
        <title>Hemimetabolous genomes reveal molecular basis of termite eusociality.</title>
        <authorList>
            <person name="Harrison M.C."/>
            <person name="Jongepier E."/>
            <person name="Robertson H.M."/>
            <person name="Arning N."/>
            <person name="Bitard-Feildel T."/>
            <person name="Chao H."/>
            <person name="Childers C.P."/>
            <person name="Dinh H."/>
            <person name="Doddapaneni H."/>
            <person name="Dugan S."/>
            <person name="Gowin J."/>
            <person name="Greiner C."/>
            <person name="Han Y."/>
            <person name="Hu H."/>
            <person name="Hughes D.S.T."/>
            <person name="Huylmans A.-K."/>
            <person name="Kemena C."/>
            <person name="Kremer L.P.M."/>
            <person name="Lee S.L."/>
            <person name="Lopez-Ezquerra A."/>
            <person name="Mallet L."/>
            <person name="Monroy-Kuhn J.M."/>
            <person name="Moser A."/>
            <person name="Murali S.C."/>
            <person name="Muzny D.M."/>
            <person name="Otani S."/>
            <person name="Piulachs M.-D."/>
            <person name="Poelchau M."/>
            <person name="Qu J."/>
            <person name="Schaub F."/>
            <person name="Wada-Katsumata A."/>
            <person name="Worley K.C."/>
            <person name="Xie Q."/>
            <person name="Ylla G."/>
            <person name="Poulsen M."/>
            <person name="Gibbs R.A."/>
            <person name="Schal C."/>
            <person name="Richards S."/>
            <person name="Belles X."/>
            <person name="Korb J."/>
            <person name="Bornberg-Bauer E."/>
        </authorList>
    </citation>
    <scope>NUCLEOTIDE SEQUENCE [LARGE SCALE GENOMIC DNA]</scope>
    <source>
        <tissue evidence="3">Whole body</tissue>
    </source>
</reference>